<dbReference type="RefSeq" id="WP_192461514.1">
    <property type="nucleotide sequence ID" value="NZ_JACYFJ010000002.1"/>
</dbReference>
<comment type="caution">
    <text evidence="2">The sequence shown here is derived from an EMBL/GenBank/DDBJ whole genome shotgun (WGS) entry which is preliminary data.</text>
</comment>
<evidence type="ECO:0000256" key="1">
    <source>
        <dbReference type="SAM" id="SignalP"/>
    </source>
</evidence>
<evidence type="ECO:0000313" key="3">
    <source>
        <dbReference type="Proteomes" id="UP001595814"/>
    </source>
</evidence>
<keyword evidence="3" id="KW-1185">Reference proteome</keyword>
<dbReference type="Gene3D" id="2.40.128.410">
    <property type="match status" value="1"/>
</dbReference>
<dbReference type="InterPro" id="IPR025347">
    <property type="entry name" value="DUF4251"/>
</dbReference>
<feature type="chain" id="PRO_5045534554" evidence="1">
    <location>
        <begin position="31"/>
        <end position="188"/>
    </location>
</feature>
<name>A0ABV8JUI0_9FLAO</name>
<proteinExistence type="predicted"/>
<protein>
    <submittedName>
        <fullName evidence="2">DUF4251 domain-containing protein</fullName>
    </submittedName>
</protein>
<dbReference type="Proteomes" id="UP001595814">
    <property type="component" value="Unassembled WGS sequence"/>
</dbReference>
<keyword evidence="1" id="KW-0732">Signal</keyword>
<sequence>MLRIPYFLSFLGVLLSFLCFSCTTSKSTIAQQSISAQLLDSLIAEKRFVITLDRAMPMMTNSMQSLANAGLFPPGSSPSQIYLSGGNNQLEIKGDSAIANLSYFGERQMGGGYNNNDGGIVFKDVAKDWEYERDDSKGVHTYNFEIRNKSETYQVTVRLFPNLRTTVQVMSNQRFNIDYQGNVAALEK</sequence>
<dbReference type="EMBL" id="JBHSAW010000010">
    <property type="protein sequence ID" value="MFC4096770.1"/>
    <property type="molecule type" value="Genomic_DNA"/>
</dbReference>
<reference evidence="3" key="1">
    <citation type="journal article" date="2019" name="Int. J. Syst. Evol. Microbiol.">
        <title>The Global Catalogue of Microorganisms (GCM) 10K type strain sequencing project: providing services to taxonomists for standard genome sequencing and annotation.</title>
        <authorList>
            <consortium name="The Broad Institute Genomics Platform"/>
            <consortium name="The Broad Institute Genome Sequencing Center for Infectious Disease"/>
            <person name="Wu L."/>
            <person name="Ma J."/>
        </authorList>
    </citation>
    <scope>NUCLEOTIDE SEQUENCE [LARGE SCALE GENOMIC DNA]</scope>
    <source>
        <strain evidence="3">CECT 7477</strain>
    </source>
</reference>
<feature type="signal peptide" evidence="1">
    <location>
        <begin position="1"/>
        <end position="30"/>
    </location>
</feature>
<organism evidence="2 3">
    <name type="scientific">Euzebyella saccharophila</name>
    <dbReference type="NCBI Taxonomy" id="679664"/>
    <lineage>
        <taxon>Bacteria</taxon>
        <taxon>Pseudomonadati</taxon>
        <taxon>Bacteroidota</taxon>
        <taxon>Flavobacteriia</taxon>
        <taxon>Flavobacteriales</taxon>
        <taxon>Flavobacteriaceae</taxon>
        <taxon>Euzebyella</taxon>
    </lineage>
</organism>
<accession>A0ABV8JUI0</accession>
<dbReference type="Pfam" id="PF14059">
    <property type="entry name" value="DUF4251"/>
    <property type="match status" value="1"/>
</dbReference>
<evidence type="ECO:0000313" key="2">
    <source>
        <dbReference type="EMBL" id="MFC4096770.1"/>
    </source>
</evidence>
<gene>
    <name evidence="2" type="ORF">ACFOUT_12855</name>
</gene>